<feature type="transmembrane region" description="Helical" evidence="1">
    <location>
        <begin position="12"/>
        <end position="38"/>
    </location>
</feature>
<sequence>MMKKILKSKQGEGYLDIAIGVLCLLLVVSFAVSLFPVFTAKQQLDTFATEIVREAEIKGRTSVDSRIADMREQTGLDPKIRWNCDYYSGNKVQLDGDMEVVLTDTVDIGFFIFGPFPVEIQAKATGKSEVYYK</sequence>
<name>A0A7G8TF47_9FIRM</name>
<keyword evidence="1" id="KW-0472">Membrane</keyword>
<keyword evidence="1" id="KW-1133">Transmembrane helix</keyword>
<evidence type="ECO:0000313" key="3">
    <source>
        <dbReference type="Proteomes" id="UP000515909"/>
    </source>
</evidence>
<dbReference type="Pfam" id="PF14208">
    <property type="entry name" value="DUF4320"/>
    <property type="match status" value="1"/>
</dbReference>
<proteinExistence type="predicted"/>
<gene>
    <name evidence="2" type="ORF">HCR03_08530</name>
</gene>
<dbReference type="AlphaFoldDB" id="A0A7G8TF47"/>
<keyword evidence="1" id="KW-0812">Transmembrane</keyword>
<organism evidence="2 3">
    <name type="scientific">Caproicibacter fermentans</name>
    <dbReference type="NCBI Taxonomy" id="2576756"/>
    <lineage>
        <taxon>Bacteria</taxon>
        <taxon>Bacillati</taxon>
        <taxon>Bacillota</taxon>
        <taxon>Clostridia</taxon>
        <taxon>Eubacteriales</taxon>
        <taxon>Acutalibacteraceae</taxon>
        <taxon>Caproicibacter</taxon>
    </lineage>
</organism>
<protein>
    <submittedName>
        <fullName evidence="2">DUF4320 family protein</fullName>
    </submittedName>
</protein>
<dbReference type="InterPro" id="IPR025469">
    <property type="entry name" value="DUF4320"/>
</dbReference>
<reference evidence="2 3" key="1">
    <citation type="submission" date="2020-08" db="EMBL/GenBank/DDBJ databases">
        <title>The isolate Caproiciproducens sp. 7D4C2 produces n-caproate at mildly acidic conditions from hexoses: genome and rBOX comparison with related strains and chain-elongating bacteria.</title>
        <authorList>
            <person name="Esquivel-Elizondo S."/>
            <person name="Bagci C."/>
            <person name="Temovska M."/>
            <person name="Jeon B.S."/>
            <person name="Bessarab I."/>
            <person name="Williams R.B.H."/>
            <person name="Huson D.H."/>
            <person name="Angenent L.T."/>
        </authorList>
    </citation>
    <scope>NUCLEOTIDE SEQUENCE [LARGE SCALE GENOMIC DNA]</scope>
    <source>
        <strain evidence="2 3">7D4C2</strain>
    </source>
</reference>
<dbReference type="KEGG" id="cfem:HCR03_08530"/>
<evidence type="ECO:0000313" key="2">
    <source>
        <dbReference type="EMBL" id="QNK42238.1"/>
    </source>
</evidence>
<accession>A0A7G8TF47</accession>
<dbReference type="Proteomes" id="UP000515909">
    <property type="component" value="Chromosome"/>
</dbReference>
<evidence type="ECO:0000256" key="1">
    <source>
        <dbReference type="SAM" id="Phobius"/>
    </source>
</evidence>
<dbReference type="EMBL" id="CP060286">
    <property type="protein sequence ID" value="QNK42238.1"/>
    <property type="molecule type" value="Genomic_DNA"/>
</dbReference>